<dbReference type="Proteomes" id="UP001597075">
    <property type="component" value="Unassembled WGS sequence"/>
</dbReference>
<accession>A0ABD6CYL9</accession>
<dbReference type="InterPro" id="IPR029065">
    <property type="entry name" value="Enolase_C-like"/>
</dbReference>
<reference evidence="3 4" key="1">
    <citation type="journal article" date="2019" name="Int. J. Syst. Evol. Microbiol.">
        <title>The Global Catalogue of Microorganisms (GCM) 10K type strain sequencing project: providing services to taxonomists for standard genome sequencing and annotation.</title>
        <authorList>
            <consortium name="The Broad Institute Genomics Platform"/>
            <consortium name="The Broad Institute Genome Sequencing Center for Infectious Disease"/>
            <person name="Wu L."/>
            <person name="Ma J."/>
        </authorList>
    </citation>
    <scope>NUCLEOTIDE SEQUENCE [LARGE SCALE GENOMIC DNA]</scope>
    <source>
        <strain evidence="3 4">CGMCC 1.10594</strain>
    </source>
</reference>
<dbReference type="GO" id="GO:0046872">
    <property type="term" value="F:metal ion binding"/>
    <property type="evidence" value="ECO:0007669"/>
    <property type="project" value="UniProtKB-KW"/>
</dbReference>
<dbReference type="InterPro" id="IPR013342">
    <property type="entry name" value="Mandelate_racemase_C"/>
</dbReference>
<organism evidence="3 4">
    <name type="scientific">Haloplanus ruber</name>
    <dbReference type="NCBI Taxonomy" id="869892"/>
    <lineage>
        <taxon>Archaea</taxon>
        <taxon>Methanobacteriati</taxon>
        <taxon>Methanobacteriota</taxon>
        <taxon>Stenosarchaea group</taxon>
        <taxon>Halobacteria</taxon>
        <taxon>Halobacteriales</taxon>
        <taxon>Haloferacaceae</taxon>
        <taxon>Haloplanus</taxon>
    </lineage>
</organism>
<dbReference type="PROSITE" id="PS00909">
    <property type="entry name" value="MR_MLE_2"/>
    <property type="match status" value="1"/>
</dbReference>
<evidence type="ECO:0000256" key="1">
    <source>
        <dbReference type="ARBA" id="ARBA00022723"/>
    </source>
</evidence>
<dbReference type="RefSeq" id="WP_379823753.1">
    <property type="nucleotide sequence ID" value="NZ_JBHUDL010000010.1"/>
</dbReference>
<evidence type="ECO:0000259" key="2">
    <source>
        <dbReference type="SMART" id="SM00922"/>
    </source>
</evidence>
<dbReference type="AlphaFoldDB" id="A0ABD6CYL9"/>
<dbReference type="SMART" id="SM00922">
    <property type="entry name" value="MR_MLE"/>
    <property type="match status" value="1"/>
</dbReference>
<evidence type="ECO:0000313" key="3">
    <source>
        <dbReference type="EMBL" id="MFD1633965.1"/>
    </source>
</evidence>
<proteinExistence type="predicted"/>
<dbReference type="InterPro" id="IPR036849">
    <property type="entry name" value="Enolase-like_C_sf"/>
</dbReference>
<sequence>ADAVADGFGCLKVKVGARSLERDVARLRAVRDAVSEDVSIRADANGAWDRETAADAVEAFASLDLAYLEQPLPADDLAGHAALRGRGVDVALDETLATVSAAVALDADAADILILKPMALGGPARAFRAATAARRAGVDPVVTTTVDAAPARTAAVHVAAAIPGVRPCGLATGAALAADLAPDPAPVTDGAITVPEGPGVAGAAFDDVV</sequence>
<dbReference type="EMBL" id="JBHUDL010000010">
    <property type="protein sequence ID" value="MFD1633965.1"/>
    <property type="molecule type" value="Genomic_DNA"/>
</dbReference>
<dbReference type="SUPFAM" id="SSF51604">
    <property type="entry name" value="Enolase C-terminal domain-like"/>
    <property type="match status" value="1"/>
</dbReference>
<dbReference type="InterPro" id="IPR018110">
    <property type="entry name" value="Mandel_Rmase/mucon_lact_enz_CS"/>
</dbReference>
<dbReference type="SFLD" id="SFLDG00180">
    <property type="entry name" value="muconate_cycloisomerase"/>
    <property type="match status" value="1"/>
</dbReference>
<dbReference type="SFLD" id="SFLDS00001">
    <property type="entry name" value="Enolase"/>
    <property type="match status" value="1"/>
</dbReference>
<dbReference type="PANTHER" id="PTHR48073">
    <property type="entry name" value="O-SUCCINYLBENZOATE SYNTHASE-RELATED"/>
    <property type="match status" value="1"/>
</dbReference>
<feature type="non-terminal residue" evidence="3">
    <location>
        <position position="1"/>
    </location>
</feature>
<evidence type="ECO:0000313" key="4">
    <source>
        <dbReference type="Proteomes" id="UP001597075"/>
    </source>
</evidence>
<keyword evidence="1" id="KW-0479">Metal-binding</keyword>
<dbReference type="Gene3D" id="3.20.20.120">
    <property type="entry name" value="Enolase-like C-terminal domain"/>
    <property type="match status" value="1"/>
</dbReference>
<dbReference type="Pfam" id="PF13378">
    <property type="entry name" value="MR_MLE_C"/>
    <property type="match status" value="1"/>
</dbReference>
<gene>
    <name evidence="3" type="ORF">ACFSBJ_09495</name>
</gene>
<feature type="domain" description="Mandelate racemase/muconate lactonizing enzyme C-terminal" evidence="2">
    <location>
        <begin position="1"/>
        <end position="90"/>
    </location>
</feature>
<dbReference type="SFLD" id="SFLDF00009">
    <property type="entry name" value="o-succinylbenzoate_synthase"/>
    <property type="match status" value="1"/>
</dbReference>
<name>A0ABD6CYL9_9EURY</name>
<protein>
    <submittedName>
        <fullName evidence="3">Enolase C-terminal domain-like protein</fullName>
    </submittedName>
</protein>
<keyword evidence="4" id="KW-1185">Reference proteome</keyword>
<dbReference type="PANTHER" id="PTHR48073:SF2">
    <property type="entry name" value="O-SUCCINYLBENZOATE SYNTHASE"/>
    <property type="match status" value="1"/>
</dbReference>
<comment type="caution">
    <text evidence="3">The sequence shown here is derived from an EMBL/GenBank/DDBJ whole genome shotgun (WGS) entry which is preliminary data.</text>
</comment>